<dbReference type="HOGENOM" id="CLU_174984_0_0_1"/>
<gene>
    <name evidence="1" type="ORF">PGTG_21263</name>
</gene>
<protein>
    <submittedName>
        <fullName evidence="1">Uncharacterized protein</fullName>
    </submittedName>
</protein>
<evidence type="ECO:0000313" key="1">
    <source>
        <dbReference type="EMBL" id="EHS62913.1"/>
    </source>
</evidence>
<dbReference type="VEuPathDB" id="FungiDB:PGTG_21263"/>
<sequence length="79" mass="8695">MSNIDMYVTEGSLPNVENQLADKVSMLLDTLIPRLESLERAVSGQVSKTSGATRADSFNTLLVRIEEIAANMARLEKKI</sequence>
<reference evidence="2" key="1">
    <citation type="journal article" date="2011" name="Proc. Natl. Acad. Sci. U.S.A.">
        <title>Obligate biotrophy features unraveled by the genomic analysis of rust fungi.</title>
        <authorList>
            <person name="Duplessis S."/>
            <person name="Cuomo C.A."/>
            <person name="Lin Y.-C."/>
            <person name="Aerts A."/>
            <person name="Tisserant E."/>
            <person name="Veneault-Fourrey C."/>
            <person name="Joly D.L."/>
            <person name="Hacquard S."/>
            <person name="Amselem J."/>
            <person name="Cantarel B.L."/>
            <person name="Chiu R."/>
            <person name="Coutinho P.M."/>
            <person name="Feau N."/>
            <person name="Field M."/>
            <person name="Frey P."/>
            <person name="Gelhaye E."/>
            <person name="Goldberg J."/>
            <person name="Grabherr M.G."/>
            <person name="Kodira C.D."/>
            <person name="Kohler A."/>
            <person name="Kuees U."/>
            <person name="Lindquist E.A."/>
            <person name="Lucas S.M."/>
            <person name="Mago R."/>
            <person name="Mauceli E."/>
            <person name="Morin E."/>
            <person name="Murat C."/>
            <person name="Pangilinan J.L."/>
            <person name="Park R."/>
            <person name="Pearson M."/>
            <person name="Quesneville H."/>
            <person name="Rouhier N."/>
            <person name="Sakthikumar S."/>
            <person name="Salamov A.A."/>
            <person name="Schmutz J."/>
            <person name="Selles B."/>
            <person name="Shapiro H."/>
            <person name="Tanguay P."/>
            <person name="Tuskan G.A."/>
            <person name="Henrissat B."/>
            <person name="Van de Peer Y."/>
            <person name="Rouze P."/>
            <person name="Ellis J.G."/>
            <person name="Dodds P.N."/>
            <person name="Schein J.E."/>
            <person name="Zhong S."/>
            <person name="Hamelin R.C."/>
            <person name="Grigoriev I.V."/>
            <person name="Szabo L.J."/>
            <person name="Martin F."/>
        </authorList>
    </citation>
    <scope>NUCLEOTIDE SEQUENCE [LARGE SCALE GENOMIC DNA]</scope>
    <source>
        <strain evidence="2">CRL 75-36-700-3 / race SCCL</strain>
    </source>
</reference>
<accession>H6QQX6</accession>
<evidence type="ECO:0000313" key="2">
    <source>
        <dbReference type="Proteomes" id="UP000008783"/>
    </source>
</evidence>
<dbReference type="KEGG" id="pgr:PGTG_21263"/>
<organism evidence="1 2">
    <name type="scientific">Puccinia graminis f. sp. tritici (strain CRL 75-36-700-3 / race SCCL)</name>
    <name type="common">Black stem rust fungus</name>
    <dbReference type="NCBI Taxonomy" id="418459"/>
    <lineage>
        <taxon>Eukaryota</taxon>
        <taxon>Fungi</taxon>
        <taxon>Dikarya</taxon>
        <taxon>Basidiomycota</taxon>
        <taxon>Pucciniomycotina</taxon>
        <taxon>Pucciniomycetes</taxon>
        <taxon>Pucciniales</taxon>
        <taxon>Pucciniaceae</taxon>
        <taxon>Puccinia</taxon>
    </lineage>
</organism>
<proteinExistence type="predicted"/>
<dbReference type="InParanoid" id="H6QQX6"/>
<dbReference type="AlphaFoldDB" id="H6QQX6"/>
<dbReference type="OrthoDB" id="2505956at2759"/>
<name>H6QQX6_PUCGT</name>
<keyword evidence="2" id="KW-1185">Reference proteome</keyword>
<dbReference type="RefSeq" id="XP_003890073.1">
    <property type="nucleotide sequence ID" value="XM_003890024.1"/>
</dbReference>
<dbReference type="EMBL" id="DS178276">
    <property type="protein sequence ID" value="EHS62913.1"/>
    <property type="molecule type" value="Genomic_DNA"/>
</dbReference>
<dbReference type="GeneID" id="13541555"/>
<dbReference type="Proteomes" id="UP000008783">
    <property type="component" value="Unassembled WGS sequence"/>
</dbReference>